<feature type="compositionally biased region" description="Low complexity" evidence="2">
    <location>
        <begin position="578"/>
        <end position="587"/>
    </location>
</feature>
<dbReference type="EMBL" id="QBIY01013293">
    <property type="protein sequence ID" value="RXN09166.1"/>
    <property type="molecule type" value="Genomic_DNA"/>
</dbReference>
<dbReference type="AlphaFoldDB" id="A0A498LPY9"/>
<feature type="compositionally biased region" description="Basic and acidic residues" evidence="2">
    <location>
        <begin position="601"/>
        <end position="614"/>
    </location>
</feature>
<accession>A0A498LPY9</accession>
<reference evidence="4 5" key="1">
    <citation type="submission" date="2018-03" db="EMBL/GenBank/DDBJ databases">
        <title>Draft genome sequence of Rohu Carp (Labeo rohita).</title>
        <authorList>
            <person name="Das P."/>
            <person name="Kushwaha B."/>
            <person name="Joshi C.G."/>
            <person name="Kumar D."/>
            <person name="Nagpure N.S."/>
            <person name="Sahoo L."/>
            <person name="Das S.P."/>
            <person name="Bit A."/>
            <person name="Patnaik S."/>
            <person name="Meher P.K."/>
            <person name="Jayasankar P."/>
            <person name="Koringa P.G."/>
            <person name="Patel N.V."/>
            <person name="Hinsu A.T."/>
            <person name="Kumar R."/>
            <person name="Pandey M."/>
            <person name="Agarwal S."/>
            <person name="Srivastava S."/>
            <person name="Singh M."/>
            <person name="Iquebal M.A."/>
            <person name="Jaiswal S."/>
            <person name="Angadi U.B."/>
            <person name="Kumar N."/>
            <person name="Raza M."/>
            <person name="Shah T.M."/>
            <person name="Rai A."/>
            <person name="Jena J.K."/>
        </authorList>
    </citation>
    <scope>NUCLEOTIDE SEQUENCE [LARGE SCALE GENOMIC DNA]</scope>
    <source>
        <strain evidence="4">DASCIFA01</strain>
        <tissue evidence="4">Testis</tissue>
    </source>
</reference>
<dbReference type="Gene3D" id="3.90.930.1">
    <property type="match status" value="1"/>
</dbReference>
<keyword evidence="3" id="KW-0812">Transmembrane</keyword>
<feature type="compositionally biased region" description="Basic and acidic residues" evidence="2">
    <location>
        <begin position="635"/>
        <end position="670"/>
    </location>
</feature>
<dbReference type="Proteomes" id="UP000290572">
    <property type="component" value="Unassembled WGS sequence"/>
</dbReference>
<protein>
    <submittedName>
        <fullName evidence="4">FK506-binding 5-like isoform X2</fullName>
    </submittedName>
</protein>
<feature type="coiled-coil region" evidence="1">
    <location>
        <begin position="61"/>
        <end position="119"/>
    </location>
</feature>
<dbReference type="STRING" id="84645.A0A498LPY9"/>
<evidence type="ECO:0000313" key="5">
    <source>
        <dbReference type="Proteomes" id="UP000290572"/>
    </source>
</evidence>
<evidence type="ECO:0000313" key="4">
    <source>
        <dbReference type="EMBL" id="RXN09166.1"/>
    </source>
</evidence>
<proteinExistence type="predicted"/>
<evidence type="ECO:0000256" key="2">
    <source>
        <dbReference type="SAM" id="MobiDB-lite"/>
    </source>
</evidence>
<evidence type="ECO:0000256" key="1">
    <source>
        <dbReference type="SAM" id="Coils"/>
    </source>
</evidence>
<name>A0A498LPY9_LABRO</name>
<sequence>MTKRKAKSTNKQDDSLLLLETPSVTPQRGFKEYAVPAIVFFIFAVGGSTAVWFCSQQQQTIDSLTETVNAMQLRITKFQQQLGMGNAQIANVGVFEERLQALEDAYTQAQKKADVALATSEKIQSTDFQNQLWSLQSEMNARLSDLQQESVSTATVNALVKNKTEEIETLKQKLNSIVNANSEVAVTISGLTDTVLVTKSRLDEQMSALEGLTSELEEQKMEISSLKKSFTNNKKALERNRQEVMDIKDLLETEQARRYQILEEQLMAVRSNLEDNQKSTHNLHSHLAAQLQIVQNQMLSESQESSSEENIPVDKQQATQEEVLIKDEGVEAKDQAITEEETVEEVHAEEGEQVVPEEDKPVEEVQIANVGVFEERLQALEDAYTQAQKKADVALATSEKIQSTDFQNQLWSLQSEMNARLSDLQQESVSTATVNALVKNKTEEIETLKQKLNSIVNANSEVAVTISGLTDTVLVTKSRLDEQMSALEGLTSELEEQKMEISSLKKSFTNNKKALERNRQEVMDIKDLLETEQARRYQILEEQLMAVRSNLEDNQKSTHNLHSHLAAQLQIVQNQMLSESQESSSEENIPVDKQQATQEEVLIKDEGVEAKDQAITEEETVEEVHAEEGEQVVPEEDKPVEEVQVHGAEPVEKQTDENKIPEEAEVKKDDAEEQEVTEEDEQADEVPSHQDVVEEEAVLQQDEIPEELQVSDKEVPAEEVEVLGEEEFIEKQILAEEDVITEEVEVSDGDVIEEQAVTEGDSISEEVEVNDGDVIEEQAVTEGDSISEEVEVNNGDVIEEQAVTEGDSISEEVEVSDGDVIDEQAVSEGDEITEELPDQEEVFPAEEDLVSVDEAGTDTSVAEAVENVSEDQVVEDISQEQTSQEPLEETEKHKNLEEVEEHVQDFEEEEELAEEMDEEELDEKDIFVSES</sequence>
<feature type="coiled-coil region" evidence="1">
    <location>
        <begin position="438"/>
        <end position="557"/>
    </location>
</feature>
<feature type="compositionally biased region" description="Acidic residues" evidence="2">
    <location>
        <begin position="671"/>
        <end position="684"/>
    </location>
</feature>
<feature type="compositionally biased region" description="Acidic residues" evidence="2">
    <location>
        <begin position="908"/>
        <end position="923"/>
    </location>
</feature>
<feature type="coiled-coil region" evidence="1">
    <location>
        <begin position="370"/>
        <end position="397"/>
    </location>
</feature>
<feature type="region of interest" description="Disordered" evidence="2">
    <location>
        <begin position="576"/>
        <end position="690"/>
    </location>
</feature>
<feature type="coiled-coil region" evidence="1">
    <location>
        <begin position="160"/>
        <end position="279"/>
    </location>
</feature>
<keyword evidence="1" id="KW-0175">Coiled coil</keyword>
<comment type="caution">
    <text evidence="4">The sequence shown here is derived from an EMBL/GenBank/DDBJ whole genome shotgun (WGS) entry which is preliminary data.</text>
</comment>
<feature type="region of interest" description="Disordered" evidence="2">
    <location>
        <begin position="873"/>
        <end position="896"/>
    </location>
</feature>
<feature type="region of interest" description="Disordered" evidence="2">
    <location>
        <begin position="908"/>
        <end position="931"/>
    </location>
</feature>
<organism evidence="4 5">
    <name type="scientific">Labeo rohita</name>
    <name type="common">Indian major carp</name>
    <name type="synonym">Cyprinus rohita</name>
    <dbReference type="NCBI Taxonomy" id="84645"/>
    <lineage>
        <taxon>Eukaryota</taxon>
        <taxon>Metazoa</taxon>
        <taxon>Chordata</taxon>
        <taxon>Craniata</taxon>
        <taxon>Vertebrata</taxon>
        <taxon>Euteleostomi</taxon>
        <taxon>Actinopterygii</taxon>
        <taxon>Neopterygii</taxon>
        <taxon>Teleostei</taxon>
        <taxon>Ostariophysi</taxon>
        <taxon>Cypriniformes</taxon>
        <taxon>Cyprinidae</taxon>
        <taxon>Labeoninae</taxon>
        <taxon>Labeonini</taxon>
        <taxon>Labeo</taxon>
    </lineage>
</organism>
<keyword evidence="5" id="KW-1185">Reference proteome</keyword>
<keyword evidence="3" id="KW-1133">Transmembrane helix</keyword>
<feature type="transmembrane region" description="Helical" evidence="3">
    <location>
        <begin position="33"/>
        <end position="53"/>
    </location>
</feature>
<gene>
    <name evidence="4" type="ORF">ROHU_011308</name>
</gene>
<evidence type="ECO:0000256" key="3">
    <source>
        <dbReference type="SAM" id="Phobius"/>
    </source>
</evidence>
<keyword evidence="3" id="KW-0472">Membrane</keyword>